<reference evidence="5 6" key="1">
    <citation type="submission" date="2021-03" db="EMBL/GenBank/DDBJ databases">
        <title>Genomic Encyclopedia of Type Strains, Phase IV (KMG-IV): sequencing the most valuable type-strain genomes for metagenomic binning, comparative biology and taxonomic classification.</title>
        <authorList>
            <person name="Goeker M."/>
        </authorList>
    </citation>
    <scope>NUCLEOTIDE SEQUENCE [LARGE SCALE GENOMIC DNA]</scope>
    <source>
        <strain evidence="5 6">DSM 24004</strain>
    </source>
</reference>
<sequence length="239" mass="26941">MEVLKIAGVKIENLYKNFSVDGKEIPVLKNLYLNIEEEGITVIVGKSGCGKTTLLRLLAGLEIADRGQITLDVKGKLGMVFQEPRLMPWLTVWNNITFGLNKGTYTKEFIENLISLVGIKGFEMAYPDQLSGGMMQRVAIARVLAYKPSIILMDEPFASLDYFTRETMQKELINIYKQSKKAIVLVTHSIDEALIVGQNVVVLKDGQVSNSYNLSKYTYPRDILNDNFVKIKKEILENI</sequence>
<dbReference type="PROSITE" id="PS50893">
    <property type="entry name" value="ABC_TRANSPORTER_2"/>
    <property type="match status" value="1"/>
</dbReference>
<dbReference type="InterPro" id="IPR027417">
    <property type="entry name" value="P-loop_NTPase"/>
</dbReference>
<dbReference type="EC" id="3.6.3.-" evidence="5"/>
<keyword evidence="5" id="KW-0378">Hydrolase</keyword>
<dbReference type="PROSITE" id="PS00211">
    <property type="entry name" value="ABC_TRANSPORTER_1"/>
    <property type="match status" value="1"/>
</dbReference>
<feature type="domain" description="ABC transporter" evidence="4">
    <location>
        <begin position="9"/>
        <end position="230"/>
    </location>
</feature>
<keyword evidence="3 5" id="KW-0067">ATP-binding</keyword>
<keyword evidence="1" id="KW-0813">Transport</keyword>
<dbReference type="RefSeq" id="WP_209511808.1">
    <property type="nucleotide sequence ID" value="NZ_JAGGKS010000005.1"/>
</dbReference>
<dbReference type="InterPro" id="IPR050166">
    <property type="entry name" value="ABC_transporter_ATP-bind"/>
</dbReference>
<evidence type="ECO:0000313" key="5">
    <source>
        <dbReference type="EMBL" id="MBP1926071.1"/>
    </source>
</evidence>
<dbReference type="PANTHER" id="PTHR42788:SF13">
    <property type="entry name" value="ALIPHATIC SULFONATES IMPORT ATP-BINDING PROTEIN SSUB"/>
    <property type="match status" value="1"/>
</dbReference>
<organism evidence="5 6">
    <name type="scientific">Sedimentibacter acidaminivorans</name>
    <dbReference type="NCBI Taxonomy" id="913099"/>
    <lineage>
        <taxon>Bacteria</taxon>
        <taxon>Bacillati</taxon>
        <taxon>Bacillota</taxon>
        <taxon>Tissierellia</taxon>
        <taxon>Sedimentibacter</taxon>
    </lineage>
</organism>
<dbReference type="InterPro" id="IPR003439">
    <property type="entry name" value="ABC_transporter-like_ATP-bd"/>
</dbReference>
<dbReference type="PANTHER" id="PTHR42788">
    <property type="entry name" value="TAURINE IMPORT ATP-BINDING PROTEIN-RELATED"/>
    <property type="match status" value="1"/>
</dbReference>
<keyword evidence="2" id="KW-0547">Nucleotide-binding</keyword>
<name>A0ABS4GEF0_9FIRM</name>
<evidence type="ECO:0000259" key="4">
    <source>
        <dbReference type="PROSITE" id="PS50893"/>
    </source>
</evidence>
<dbReference type="SUPFAM" id="SSF52540">
    <property type="entry name" value="P-loop containing nucleoside triphosphate hydrolases"/>
    <property type="match status" value="1"/>
</dbReference>
<gene>
    <name evidence="5" type="ORF">J2Z76_001935</name>
</gene>
<dbReference type="Gene3D" id="3.40.50.300">
    <property type="entry name" value="P-loop containing nucleotide triphosphate hydrolases"/>
    <property type="match status" value="1"/>
</dbReference>
<dbReference type="InterPro" id="IPR003593">
    <property type="entry name" value="AAA+_ATPase"/>
</dbReference>
<dbReference type="Pfam" id="PF00005">
    <property type="entry name" value="ABC_tran"/>
    <property type="match status" value="1"/>
</dbReference>
<dbReference type="GO" id="GO:0016787">
    <property type="term" value="F:hydrolase activity"/>
    <property type="evidence" value="ECO:0007669"/>
    <property type="project" value="UniProtKB-KW"/>
</dbReference>
<dbReference type="InterPro" id="IPR017871">
    <property type="entry name" value="ABC_transporter-like_CS"/>
</dbReference>
<evidence type="ECO:0000313" key="6">
    <source>
        <dbReference type="Proteomes" id="UP001519342"/>
    </source>
</evidence>
<dbReference type="SMART" id="SM00382">
    <property type="entry name" value="AAA"/>
    <property type="match status" value="1"/>
</dbReference>
<protein>
    <submittedName>
        <fullName evidence="5">Sulfonate transport system ATP-binding protein</fullName>
        <ecNumber evidence="5">3.6.3.-</ecNumber>
    </submittedName>
</protein>
<accession>A0ABS4GEF0</accession>
<evidence type="ECO:0000256" key="2">
    <source>
        <dbReference type="ARBA" id="ARBA00022741"/>
    </source>
</evidence>
<comment type="caution">
    <text evidence="5">The sequence shown here is derived from an EMBL/GenBank/DDBJ whole genome shotgun (WGS) entry which is preliminary data.</text>
</comment>
<evidence type="ECO:0000256" key="3">
    <source>
        <dbReference type="ARBA" id="ARBA00022840"/>
    </source>
</evidence>
<dbReference type="GO" id="GO:0005524">
    <property type="term" value="F:ATP binding"/>
    <property type="evidence" value="ECO:0007669"/>
    <property type="project" value="UniProtKB-KW"/>
</dbReference>
<keyword evidence="6" id="KW-1185">Reference proteome</keyword>
<proteinExistence type="predicted"/>
<dbReference type="EMBL" id="JAGGKS010000005">
    <property type="protein sequence ID" value="MBP1926071.1"/>
    <property type="molecule type" value="Genomic_DNA"/>
</dbReference>
<dbReference type="Proteomes" id="UP001519342">
    <property type="component" value="Unassembled WGS sequence"/>
</dbReference>
<evidence type="ECO:0000256" key="1">
    <source>
        <dbReference type="ARBA" id="ARBA00022448"/>
    </source>
</evidence>